<accession>A0A1A9M8P4</accession>
<gene>
    <name evidence="1" type="ORF">A7D17_21540</name>
</gene>
<evidence type="ECO:0000313" key="1">
    <source>
        <dbReference type="EMBL" id="OAG66492.1"/>
    </source>
</evidence>
<evidence type="ECO:0000313" key="2">
    <source>
        <dbReference type="Proteomes" id="UP000077659"/>
    </source>
</evidence>
<comment type="caution">
    <text evidence="1">The sequence shown here is derived from an EMBL/GenBank/DDBJ whole genome shotgun (WGS) entry which is preliminary data.</text>
</comment>
<dbReference type="AlphaFoldDB" id="A0A1A9M8P4"/>
<name>A0A1A9M8P4_9XANT</name>
<reference evidence="1 2" key="1">
    <citation type="submission" date="2016-05" db="EMBL/GenBank/DDBJ databases">
        <title>Pathogenic, phenotypic and molecular characterisation of Xanthomonas nasturtii sp. nov. and Xanthomonas floridensis sp. nov., new species of Xanthomonas associated with watercress production in Florida.</title>
        <authorList>
            <person name="Vicente J.G."/>
            <person name="Rothwell S."/>
            <person name="Holub E.B."/>
            <person name="Studholme D.J."/>
        </authorList>
    </citation>
    <scope>NUCLEOTIDE SEQUENCE [LARGE SCALE GENOMIC DNA]</scope>
    <source>
        <strain evidence="1 2">WHRI 8848</strain>
    </source>
</reference>
<dbReference type="Proteomes" id="UP000077659">
    <property type="component" value="Unassembled WGS sequence"/>
</dbReference>
<proteinExistence type="predicted"/>
<organism evidence="1 2">
    <name type="scientific">Xanthomonas floridensis</name>
    <dbReference type="NCBI Taxonomy" id="1843580"/>
    <lineage>
        <taxon>Bacteria</taxon>
        <taxon>Pseudomonadati</taxon>
        <taxon>Pseudomonadota</taxon>
        <taxon>Gammaproteobacteria</taxon>
        <taxon>Lysobacterales</taxon>
        <taxon>Lysobacteraceae</taxon>
        <taxon>Xanthomonas</taxon>
    </lineage>
</organism>
<dbReference type="EMBL" id="LXNG01000030">
    <property type="protein sequence ID" value="OAG66492.1"/>
    <property type="molecule type" value="Genomic_DNA"/>
</dbReference>
<protein>
    <submittedName>
        <fullName evidence="1">Uncharacterized protein</fullName>
    </submittedName>
</protein>
<sequence length="178" mass="19881">MTQARSRMTVQPGSQIIIQWRDIQMNVCLAKVLQLGIATALLCSLSGSVFAQGDMAQEHLTSSQKAQLESDLTRLVQDVIRENSLQLGSAKDPKFKLIYDQLNDAIIIDFEKAAVPKEHTPTFDEDLQLIFQTVSDIVADSVPLLEIKFLFGGFDIYHYFPEDRIPVENPGKGATAWL</sequence>